<feature type="domain" description="Flagellar protein FlgJ N-terminal" evidence="2">
    <location>
        <begin position="69"/>
        <end position="117"/>
    </location>
</feature>
<reference evidence="3 4" key="1">
    <citation type="submission" date="2016-10" db="EMBL/GenBank/DDBJ databases">
        <authorList>
            <person name="de Groot N.N."/>
        </authorList>
    </citation>
    <scope>NUCLEOTIDE SEQUENCE [LARGE SCALE GENOMIC DNA]</scope>
    <source>
        <strain evidence="3 4">SLAS-1</strain>
    </source>
</reference>
<dbReference type="Pfam" id="PF10135">
    <property type="entry name" value="Rod-binding"/>
    <property type="match status" value="1"/>
</dbReference>
<evidence type="ECO:0000256" key="1">
    <source>
        <dbReference type="SAM" id="MobiDB-lite"/>
    </source>
</evidence>
<gene>
    <name evidence="3" type="ORF">SAMN04488692_108101</name>
</gene>
<dbReference type="OrthoDB" id="9796740at2"/>
<keyword evidence="4" id="KW-1185">Reference proteome</keyword>
<dbReference type="AlphaFoldDB" id="A0A1G9ML48"/>
<sequence>MDIDFPANSPADHQEILNQQTDKDDPAGMIDEIADRSQTAGEIEDIHDEELKEAISDFVGLFVQQMFGAMRDTVPDDGLIDGGYAEDVFTEKLDEELAGRGAAQAQFKRLNETIYRQLSQ</sequence>
<name>A0A1G9ML48_9FIRM</name>
<dbReference type="Proteomes" id="UP000199476">
    <property type="component" value="Unassembled WGS sequence"/>
</dbReference>
<evidence type="ECO:0000313" key="4">
    <source>
        <dbReference type="Proteomes" id="UP000199476"/>
    </source>
</evidence>
<dbReference type="RefSeq" id="WP_089759666.1">
    <property type="nucleotide sequence ID" value="NZ_FNGO01000008.1"/>
</dbReference>
<protein>
    <submittedName>
        <fullName evidence="3">Rod binding protein</fullName>
    </submittedName>
</protein>
<accession>A0A1G9ML48</accession>
<dbReference type="EMBL" id="FNGO01000008">
    <property type="protein sequence ID" value="SDL74939.1"/>
    <property type="molecule type" value="Genomic_DNA"/>
</dbReference>
<feature type="region of interest" description="Disordered" evidence="1">
    <location>
        <begin position="1"/>
        <end position="27"/>
    </location>
</feature>
<proteinExistence type="predicted"/>
<dbReference type="InterPro" id="IPR019301">
    <property type="entry name" value="Flagellar_prot_FlgJ_N"/>
</dbReference>
<organism evidence="3 4">
    <name type="scientific">Halarsenatibacter silvermanii</name>
    <dbReference type="NCBI Taxonomy" id="321763"/>
    <lineage>
        <taxon>Bacteria</taxon>
        <taxon>Bacillati</taxon>
        <taxon>Bacillota</taxon>
        <taxon>Clostridia</taxon>
        <taxon>Halanaerobiales</taxon>
        <taxon>Halarsenatibacteraceae</taxon>
        <taxon>Halarsenatibacter</taxon>
    </lineage>
</organism>
<evidence type="ECO:0000313" key="3">
    <source>
        <dbReference type="EMBL" id="SDL74939.1"/>
    </source>
</evidence>
<dbReference type="STRING" id="321763.SAMN04488692_108101"/>
<evidence type="ECO:0000259" key="2">
    <source>
        <dbReference type="Pfam" id="PF10135"/>
    </source>
</evidence>